<dbReference type="InterPro" id="IPR006571">
    <property type="entry name" value="TLDc_dom"/>
</dbReference>
<keyword evidence="2" id="KW-0677">Repeat</keyword>
<protein>
    <submittedName>
        <fullName evidence="4">Kelch-like protein</fullName>
    </submittedName>
</protein>
<dbReference type="Pfam" id="PF07534">
    <property type="entry name" value="TLD"/>
    <property type="match status" value="1"/>
</dbReference>
<dbReference type="Proteomes" id="UP001149090">
    <property type="component" value="Unassembled WGS sequence"/>
</dbReference>
<dbReference type="CDD" id="cd14733">
    <property type="entry name" value="BACK"/>
    <property type="match status" value="1"/>
</dbReference>
<dbReference type="AlphaFoldDB" id="A0A9Q0R829"/>
<dbReference type="PANTHER" id="PTHR45632">
    <property type="entry name" value="LD33804P"/>
    <property type="match status" value="1"/>
</dbReference>
<reference evidence="4" key="1">
    <citation type="submission" date="2022-10" db="EMBL/GenBank/DDBJ databases">
        <title>Novel sulphate-reducing endosymbionts in the free-living metamonad Anaeramoeba.</title>
        <authorList>
            <person name="Jerlstrom-Hultqvist J."/>
            <person name="Cepicka I."/>
            <person name="Gallot-Lavallee L."/>
            <person name="Salas-Leiva D."/>
            <person name="Curtis B.A."/>
            <person name="Zahonova K."/>
            <person name="Pipaliya S."/>
            <person name="Dacks J."/>
            <person name="Roger A.J."/>
        </authorList>
    </citation>
    <scope>NUCLEOTIDE SEQUENCE</scope>
    <source>
        <strain evidence="4">BMAN</strain>
    </source>
</reference>
<dbReference type="InterPro" id="IPR011705">
    <property type="entry name" value="BACK"/>
</dbReference>
<dbReference type="PANTHER" id="PTHR45632:SF3">
    <property type="entry name" value="KELCH-LIKE PROTEIN 32"/>
    <property type="match status" value="1"/>
</dbReference>
<evidence type="ECO:0000256" key="2">
    <source>
        <dbReference type="ARBA" id="ARBA00022737"/>
    </source>
</evidence>
<dbReference type="SUPFAM" id="SSF54695">
    <property type="entry name" value="POZ domain"/>
    <property type="match status" value="1"/>
</dbReference>
<gene>
    <name evidence="4" type="ORF">M0811_11225</name>
</gene>
<comment type="caution">
    <text evidence="4">The sequence shown here is derived from an EMBL/GenBank/DDBJ whole genome shotgun (WGS) entry which is preliminary data.</text>
</comment>
<dbReference type="Pfam" id="PF00651">
    <property type="entry name" value="BTB"/>
    <property type="match status" value="1"/>
</dbReference>
<dbReference type="SMART" id="SM00875">
    <property type="entry name" value="BACK"/>
    <property type="match status" value="1"/>
</dbReference>
<organism evidence="4 5">
    <name type="scientific">Anaeramoeba ignava</name>
    <name type="common">Anaerobic marine amoeba</name>
    <dbReference type="NCBI Taxonomy" id="1746090"/>
    <lineage>
        <taxon>Eukaryota</taxon>
        <taxon>Metamonada</taxon>
        <taxon>Anaeramoebidae</taxon>
        <taxon>Anaeramoeba</taxon>
    </lineage>
</organism>
<feature type="domain" description="BTB" evidence="3">
    <location>
        <begin position="28"/>
        <end position="103"/>
    </location>
</feature>
<sequence>MNQDQFFQNSSKLINDFKKLRTSQNQFSDFEIIITKDPQNKQIQKIINCHKAILSCRCDYFQALFQSKMKEYQENKVYFNDISSNIMENIIDYLYTGNIPINSENAIELLISSKKFLLDDQLIQTLNQFIYQNLDPSNITEVLQFASNFNLKGLHRKSIDFISQNFEKVSLTDQILKLTESEILLILNNPKIYPTFSEIELFNTLIKWAQFHLNYIVNPESIENEEQSNQIQKFIAKFIPQIRFCDIDSENIQKISKLEVVPKGVMEDICKFSIAEKEEGMELMEKYNKMGYFIFETRKNTFGKSKIINQNDQQFIYELKKWINNPNFLKKMELGYSGKENGWLSTDFHSRCDNKGEILVLIKTSKDCIFGAYSKVGFVKKETLWKSQMDEIGNIDDPDAFIFSLVNPKGVSLQKFPVKEGLSAIVYSPYCGPDFNDFRVGGYPKEKLLNTVDTSFFGYHFHLPDGMRYYTKASQQYLTGITPCKVVELEVFY</sequence>
<dbReference type="OMA" id="VELEVFY"/>
<accession>A0A9Q0R829</accession>
<keyword evidence="1" id="KW-0880">Kelch repeat</keyword>
<dbReference type="PROSITE" id="PS50097">
    <property type="entry name" value="BTB"/>
    <property type="match status" value="1"/>
</dbReference>
<evidence type="ECO:0000259" key="3">
    <source>
        <dbReference type="PROSITE" id="PS50097"/>
    </source>
</evidence>
<evidence type="ECO:0000313" key="5">
    <source>
        <dbReference type="Proteomes" id="UP001149090"/>
    </source>
</evidence>
<keyword evidence="5" id="KW-1185">Reference proteome</keyword>
<dbReference type="EMBL" id="JAPDFW010000098">
    <property type="protein sequence ID" value="KAJ5070196.1"/>
    <property type="molecule type" value="Genomic_DNA"/>
</dbReference>
<name>A0A9Q0R829_ANAIG</name>
<dbReference type="InterPro" id="IPR000210">
    <property type="entry name" value="BTB/POZ_dom"/>
</dbReference>
<evidence type="ECO:0000256" key="1">
    <source>
        <dbReference type="ARBA" id="ARBA00022441"/>
    </source>
</evidence>
<dbReference type="SMART" id="SM00225">
    <property type="entry name" value="BTB"/>
    <property type="match status" value="1"/>
</dbReference>
<dbReference type="Gene3D" id="1.25.40.420">
    <property type="match status" value="1"/>
</dbReference>
<dbReference type="InterPro" id="IPR011333">
    <property type="entry name" value="SKP1/BTB/POZ_sf"/>
</dbReference>
<dbReference type="CDD" id="cd18186">
    <property type="entry name" value="BTB_POZ_ZBTB_KLHL-like"/>
    <property type="match status" value="1"/>
</dbReference>
<dbReference type="Gene3D" id="3.30.710.10">
    <property type="entry name" value="Potassium Channel Kv1.1, Chain A"/>
    <property type="match status" value="1"/>
</dbReference>
<dbReference type="Pfam" id="PF07707">
    <property type="entry name" value="BACK"/>
    <property type="match status" value="1"/>
</dbReference>
<proteinExistence type="predicted"/>
<dbReference type="OrthoDB" id="6359816at2759"/>
<evidence type="ECO:0000313" key="4">
    <source>
        <dbReference type="EMBL" id="KAJ5070196.1"/>
    </source>
</evidence>